<organism evidence="1 2">
    <name type="scientific">Saccharolobus caldissimus</name>
    <dbReference type="NCBI Taxonomy" id="1702097"/>
    <lineage>
        <taxon>Archaea</taxon>
        <taxon>Thermoproteota</taxon>
        <taxon>Thermoprotei</taxon>
        <taxon>Sulfolobales</taxon>
        <taxon>Sulfolobaceae</taxon>
        <taxon>Saccharolobus</taxon>
    </lineage>
</organism>
<dbReference type="SUPFAM" id="SSF88723">
    <property type="entry name" value="PIN domain-like"/>
    <property type="match status" value="1"/>
</dbReference>
<evidence type="ECO:0000313" key="2">
    <source>
        <dbReference type="Proteomes" id="UP001319921"/>
    </source>
</evidence>
<name>A0AAQ4CV16_9CREN</name>
<sequence>MDTSFLIDWVRYENRDLLFDYYNIVFITESVLYEIRTEKPLLWISEWLAKGRIKILEETTDVRRKALLIIDMTRGIPLRSADYPEAVCLALGKELNLDVLTENGGVFAAKEIIEEYSSVNVYRGIDVLYLLSQKGLIKDFISEVKKYINVTKHTYSREILEKYGIEI</sequence>
<gene>
    <name evidence="1" type="ORF">SACC_26640</name>
</gene>
<dbReference type="AlphaFoldDB" id="A0AAQ4CV16"/>
<protein>
    <recommendedName>
        <fullName evidence="3">PIN domain-containing protein</fullName>
    </recommendedName>
</protein>
<dbReference type="Proteomes" id="UP001319921">
    <property type="component" value="Chromosome"/>
</dbReference>
<reference evidence="1 2" key="1">
    <citation type="journal article" date="2022" name="Microbiol. Resour. Announc.">
        <title>Complete Genome Sequence of the Hyperthermophilic and Acidophilic Archaeon Saccharolobus caldissimus Strain HS-3T.</title>
        <authorList>
            <person name="Sakai H.D."/>
            <person name="Kurosawa N."/>
        </authorList>
    </citation>
    <scope>NUCLEOTIDE SEQUENCE [LARGE SCALE GENOMIC DNA]</scope>
    <source>
        <strain evidence="1 2">JCM32116</strain>
    </source>
</reference>
<dbReference type="EMBL" id="AP025226">
    <property type="protein sequence ID" value="BDB99647.1"/>
    <property type="molecule type" value="Genomic_DNA"/>
</dbReference>
<accession>A0AAQ4CV16</accession>
<dbReference type="InterPro" id="IPR029060">
    <property type="entry name" value="PIN-like_dom_sf"/>
</dbReference>
<keyword evidence="2" id="KW-1185">Reference proteome</keyword>
<dbReference type="KEGG" id="scas:SACC_26640"/>
<evidence type="ECO:0008006" key="3">
    <source>
        <dbReference type="Google" id="ProtNLM"/>
    </source>
</evidence>
<evidence type="ECO:0000313" key="1">
    <source>
        <dbReference type="EMBL" id="BDB99647.1"/>
    </source>
</evidence>
<proteinExistence type="predicted"/>